<feature type="domain" description="DUF1618" evidence="1">
    <location>
        <begin position="94"/>
        <end position="192"/>
    </location>
</feature>
<reference evidence="3" key="2">
    <citation type="submission" date="2021-12" db="EMBL/GenBank/DDBJ databases">
        <title>Resequencing data analysis of finger millet.</title>
        <authorList>
            <person name="Hatakeyama M."/>
            <person name="Aluri S."/>
            <person name="Balachadran M.T."/>
            <person name="Sivarajan S.R."/>
            <person name="Poveda L."/>
            <person name="Shimizu-Inatsugi R."/>
            <person name="Schlapbach R."/>
            <person name="Sreeman S.M."/>
            <person name="Shimizu K.K."/>
        </authorList>
    </citation>
    <scope>NUCLEOTIDE SEQUENCE</scope>
</reference>
<proteinExistence type="predicted"/>
<dbReference type="PANTHER" id="PTHR33086:SF98">
    <property type="entry name" value="OS05G0468200 PROTEIN"/>
    <property type="match status" value="1"/>
</dbReference>
<sequence>MFRLPDIDGTKNAASGQKLGLLTRSKRPNGPPDRYAVAEITEEDHEGEGRSFVMRRFLSQTGEWEDQAGLRSPLPLAHRLNVHEVLNFAGRLWWVDLSWGAVSADPFSDRPELRFVELPSGSVTEPMAVPGRFRRMGISEGKLRYVEVSKKEPFYLSLFSLSDDGSSWKQERHVALHHCWKNHGNTSEESAPRISAIDPLNASAIHVTTGDIAFAVDLDKEKAFGFSMLGEGEGYSSRFSGFISCLLPSWLGSSRIPSAGTLSSNKTNVKSKTLSDILVRADRDRKN</sequence>
<dbReference type="EMBL" id="BQKI01000002">
    <property type="protein sequence ID" value="GJM89244.1"/>
    <property type="molecule type" value="Genomic_DNA"/>
</dbReference>
<accession>A0AAV5BVE6</accession>
<evidence type="ECO:0000313" key="4">
    <source>
        <dbReference type="Proteomes" id="UP001054889"/>
    </source>
</evidence>
<dbReference type="Proteomes" id="UP001054889">
    <property type="component" value="Unassembled WGS sequence"/>
</dbReference>
<dbReference type="EMBL" id="BQKI01000002">
    <property type="protein sequence ID" value="GJM88843.1"/>
    <property type="molecule type" value="Genomic_DNA"/>
</dbReference>
<comment type="caution">
    <text evidence="3">The sequence shown here is derived from an EMBL/GenBank/DDBJ whole genome shotgun (WGS) entry which is preliminary data.</text>
</comment>
<organism evidence="3 4">
    <name type="scientific">Eleusine coracana subsp. coracana</name>
    <dbReference type="NCBI Taxonomy" id="191504"/>
    <lineage>
        <taxon>Eukaryota</taxon>
        <taxon>Viridiplantae</taxon>
        <taxon>Streptophyta</taxon>
        <taxon>Embryophyta</taxon>
        <taxon>Tracheophyta</taxon>
        <taxon>Spermatophyta</taxon>
        <taxon>Magnoliopsida</taxon>
        <taxon>Liliopsida</taxon>
        <taxon>Poales</taxon>
        <taxon>Poaceae</taxon>
        <taxon>PACMAD clade</taxon>
        <taxon>Chloridoideae</taxon>
        <taxon>Cynodonteae</taxon>
        <taxon>Eleusininae</taxon>
        <taxon>Eleusine</taxon>
    </lineage>
</organism>
<dbReference type="AlphaFoldDB" id="A0AAV5BVE6"/>
<dbReference type="PANTHER" id="PTHR33086">
    <property type="entry name" value="OS05G0468200 PROTEIN-RELATED"/>
    <property type="match status" value="1"/>
</dbReference>
<dbReference type="Pfam" id="PF07762">
    <property type="entry name" value="DUF1618"/>
    <property type="match status" value="1"/>
</dbReference>
<gene>
    <name evidence="3" type="primary">ga05413</name>
    <name evidence="2" type="synonym">ga04960</name>
    <name evidence="2" type="ORF">PR202_ga04960</name>
    <name evidence="3" type="ORF">PR202_ga05413</name>
</gene>
<evidence type="ECO:0000313" key="3">
    <source>
        <dbReference type="EMBL" id="GJM89244.1"/>
    </source>
</evidence>
<reference evidence="3" key="1">
    <citation type="journal article" date="2018" name="DNA Res.">
        <title>Multiple hybrid de novo genome assembly of finger millet, an orphan allotetraploid crop.</title>
        <authorList>
            <person name="Hatakeyama M."/>
            <person name="Aluri S."/>
            <person name="Balachadran M.T."/>
            <person name="Sivarajan S.R."/>
            <person name="Patrignani A."/>
            <person name="Gruter S."/>
            <person name="Poveda L."/>
            <person name="Shimizu-Inatsugi R."/>
            <person name="Baeten J."/>
            <person name="Francoijs K.J."/>
            <person name="Nataraja K.N."/>
            <person name="Reddy Y.A.N."/>
            <person name="Phadnis S."/>
            <person name="Ravikumar R.L."/>
            <person name="Schlapbach R."/>
            <person name="Sreeman S.M."/>
            <person name="Shimizu K.K."/>
        </authorList>
    </citation>
    <scope>NUCLEOTIDE SEQUENCE</scope>
</reference>
<keyword evidence="4" id="KW-1185">Reference proteome</keyword>
<evidence type="ECO:0000313" key="2">
    <source>
        <dbReference type="EMBL" id="GJM88843.1"/>
    </source>
</evidence>
<evidence type="ECO:0000259" key="1">
    <source>
        <dbReference type="Pfam" id="PF07762"/>
    </source>
</evidence>
<dbReference type="InterPro" id="IPR011676">
    <property type="entry name" value="DUF1618"/>
</dbReference>
<protein>
    <recommendedName>
        <fullName evidence="1">DUF1618 domain-containing protein</fullName>
    </recommendedName>
</protein>
<name>A0AAV5BVE6_ELECO</name>